<dbReference type="EMBL" id="GECZ01014501">
    <property type="protein sequence ID" value="JAS55268.1"/>
    <property type="molecule type" value="Transcribed_RNA"/>
</dbReference>
<keyword evidence="11" id="KW-0256">Endoplasmic reticulum</keyword>
<evidence type="ECO:0000256" key="18">
    <source>
        <dbReference type="SAM" id="Phobius"/>
    </source>
</evidence>
<evidence type="ECO:0000256" key="4">
    <source>
        <dbReference type="ARBA" id="ARBA00004922"/>
    </source>
</evidence>
<evidence type="ECO:0000256" key="8">
    <source>
        <dbReference type="ARBA" id="ARBA00022692"/>
    </source>
</evidence>
<name>A0A1B6FYK7_9HEMI</name>
<feature type="repeat" description="TPR" evidence="16">
    <location>
        <begin position="532"/>
        <end position="565"/>
    </location>
</feature>
<feature type="transmembrane region" description="Helical" evidence="18">
    <location>
        <begin position="493"/>
        <end position="510"/>
    </location>
</feature>
<feature type="transmembrane region" description="Helical" evidence="18">
    <location>
        <begin position="272"/>
        <end position="296"/>
    </location>
</feature>
<dbReference type="PROSITE" id="PS50293">
    <property type="entry name" value="TPR_REGION"/>
    <property type="match status" value="3"/>
</dbReference>
<gene>
    <name evidence="20" type="ORF">g.27682</name>
</gene>
<sequence>MGLRSLDWDGFAVCVLAVGIYVNTLGHGFVYDDNRVILTNPDVQASSQLTDVFRNDFWGTPLSSSNSHGSYRPLCTLSYRLNHWISGFQPFGFHLVNIILHGLATLLVLVTGRVLLPGRVSSLAAALFAVHPVHVEAVAGLAGRADILSTVFYLISFLCYKKHVNVRDHVLSTKLPLTKDVFVRNRVTLKRSANHKRTEEINFTSVKYVFNFKNMYSIPLLPKGESVYFSLFLVFSVCALLSKEPGITVIPLAICYDIILHLRSKRLHIRGLGVFSSASASLIYFSLIFICRLYVMGLHTPSFSKADNPTAKEVSILTRTLTFLYLPVFNFLLLVCPRRLSFDWSMDAIPRITSPFDSRLLPTALFYYTLYYTVNRFVRNYRSKNYKSVMKRQCCKVCKQNSEEDHQTICKIVNNNNLPTSCHCKNSSNQTLSKKSIVTMCLAFIVLPFTPATNLFFYVGFVVAERVLYLPSVGFCMLVALGAHSLWNHNRNFVLVGCLLLLAVLSARTLQRNRDWASEESLYRSAVHINPSKAYGNLGSILSTAGRLEEAETALRRALEHRPNMADVHYNLGNLLNRQKKFNEALISYQHAIQYRPSLAVAHLNLAQVMETLDRWKEAEEVYRKCSQLDVTGLKDPRSHEEARASCLYQLSRLCDERTCQTEVVKFLKQQTKSQNSSFNTRGYSSSSRMPSDAITSEDNTRSADYTKLTALNKTKASESEELFLRAVQNSPDNPAAYVNYGQLLVQLGKVGEAAAIYLKAAQLAPRQHALVTSAAIALRQAGRLAEAEVLYRQARDLKPNDATSHSNLGAIFHLQGKYRQAASCYREALRLAPGDHITVTNLHKLRNLLARNKR</sequence>
<dbReference type="GO" id="GO:0004169">
    <property type="term" value="F:dolichyl-phosphate-mannose-protein mannosyltransferase activity"/>
    <property type="evidence" value="ECO:0007669"/>
    <property type="project" value="UniProtKB-EC"/>
</dbReference>
<keyword evidence="7" id="KW-0808">Transferase</keyword>
<accession>A0A1B6FYK7</accession>
<feature type="compositionally biased region" description="Polar residues" evidence="17">
    <location>
        <begin position="676"/>
        <end position="698"/>
    </location>
</feature>
<organism evidence="20">
    <name type="scientific">Cuerna arida</name>
    <dbReference type="NCBI Taxonomy" id="1464854"/>
    <lineage>
        <taxon>Eukaryota</taxon>
        <taxon>Metazoa</taxon>
        <taxon>Ecdysozoa</taxon>
        <taxon>Arthropoda</taxon>
        <taxon>Hexapoda</taxon>
        <taxon>Insecta</taxon>
        <taxon>Pterygota</taxon>
        <taxon>Neoptera</taxon>
        <taxon>Paraneoptera</taxon>
        <taxon>Hemiptera</taxon>
        <taxon>Auchenorrhyncha</taxon>
        <taxon>Membracoidea</taxon>
        <taxon>Cicadellidae</taxon>
        <taxon>Cicadellinae</taxon>
        <taxon>Proconiini</taxon>
        <taxon>Cuerna</taxon>
    </lineage>
</organism>
<dbReference type="InterPro" id="IPR011990">
    <property type="entry name" value="TPR-like_helical_dom_sf"/>
</dbReference>
<reference evidence="20" key="1">
    <citation type="submission" date="2015-11" db="EMBL/GenBank/DDBJ databases">
        <title>De novo transcriptome assembly of four potential Pierce s Disease insect vectors from Arizona vineyards.</title>
        <authorList>
            <person name="Tassone E.E."/>
        </authorList>
    </citation>
    <scope>NUCLEOTIDE SEQUENCE</scope>
</reference>
<evidence type="ECO:0000256" key="16">
    <source>
        <dbReference type="PROSITE-ProRule" id="PRU00339"/>
    </source>
</evidence>
<comment type="subcellular location">
    <subcellularLocation>
        <location evidence="3">Endoplasmic reticulum</location>
    </subcellularLocation>
    <subcellularLocation>
        <location evidence="2">Membrane</location>
        <topology evidence="2">Multi-pass membrane protein</topology>
    </subcellularLocation>
</comment>
<evidence type="ECO:0000256" key="6">
    <source>
        <dbReference type="ARBA" id="ARBA00012839"/>
    </source>
</evidence>
<feature type="transmembrane region" description="Helical" evidence="18">
    <location>
        <begin position="91"/>
        <end position="116"/>
    </location>
</feature>
<feature type="transmembrane region" description="Helical" evidence="18">
    <location>
        <begin position="468"/>
        <end position="487"/>
    </location>
</feature>
<keyword evidence="9" id="KW-0677">Repeat</keyword>
<dbReference type="SMART" id="SM00028">
    <property type="entry name" value="TPR"/>
    <property type="match status" value="6"/>
</dbReference>
<dbReference type="Pfam" id="PF13424">
    <property type="entry name" value="TPR_12"/>
    <property type="match status" value="2"/>
</dbReference>
<comment type="catalytic activity">
    <reaction evidence="15">
        <text>a di-trans,poly-cis-dolichyl beta-D-mannosyl phosphate + L-seryl-[protein] = 3-O-(alpha-D-mannosyl)-L-seryl-[protein] + a di-trans,poly-cis-dolichyl phosphate + H(+)</text>
        <dbReference type="Rhea" id="RHEA:17377"/>
        <dbReference type="Rhea" id="RHEA-COMP:9863"/>
        <dbReference type="Rhea" id="RHEA-COMP:13546"/>
        <dbReference type="Rhea" id="RHEA-COMP:19498"/>
        <dbReference type="Rhea" id="RHEA-COMP:19501"/>
        <dbReference type="ChEBI" id="CHEBI:15378"/>
        <dbReference type="ChEBI" id="CHEBI:29999"/>
        <dbReference type="ChEBI" id="CHEBI:57683"/>
        <dbReference type="ChEBI" id="CHEBI:58211"/>
        <dbReference type="ChEBI" id="CHEBI:137321"/>
        <dbReference type="EC" id="2.4.1.109"/>
    </reaction>
</comment>
<evidence type="ECO:0000256" key="12">
    <source>
        <dbReference type="ARBA" id="ARBA00022989"/>
    </source>
</evidence>
<dbReference type="PROSITE" id="PS50005">
    <property type="entry name" value="TPR"/>
    <property type="match status" value="4"/>
</dbReference>
<keyword evidence="13 18" id="KW-0472">Membrane</keyword>
<keyword evidence="10 16" id="KW-0802">TPR repeat</keyword>
<dbReference type="PANTHER" id="PTHR44216:SF3">
    <property type="entry name" value="PROTEIN O-MANNOSYL-TRANSFERASE TMTC2"/>
    <property type="match status" value="1"/>
</dbReference>
<dbReference type="InterPro" id="IPR013618">
    <property type="entry name" value="TMTC_DUF1736"/>
</dbReference>
<comment type="similarity">
    <text evidence="5">Belongs to the TMTC family.</text>
</comment>
<evidence type="ECO:0000313" key="20">
    <source>
        <dbReference type="EMBL" id="JAS55268.1"/>
    </source>
</evidence>
<dbReference type="Pfam" id="PF07721">
    <property type="entry name" value="TPR_4"/>
    <property type="match status" value="1"/>
</dbReference>
<evidence type="ECO:0000256" key="5">
    <source>
        <dbReference type="ARBA" id="ARBA00007882"/>
    </source>
</evidence>
<dbReference type="SUPFAM" id="SSF48452">
    <property type="entry name" value="TPR-like"/>
    <property type="match status" value="2"/>
</dbReference>
<evidence type="ECO:0000256" key="3">
    <source>
        <dbReference type="ARBA" id="ARBA00004240"/>
    </source>
</evidence>
<dbReference type="Pfam" id="PF08409">
    <property type="entry name" value="TMTC_DUF1736"/>
    <property type="match status" value="1"/>
</dbReference>
<dbReference type="InterPro" id="IPR019734">
    <property type="entry name" value="TPR_rpt"/>
</dbReference>
<evidence type="ECO:0000256" key="13">
    <source>
        <dbReference type="ARBA" id="ARBA00023136"/>
    </source>
</evidence>
<evidence type="ECO:0000256" key="14">
    <source>
        <dbReference type="ARBA" id="ARBA00045085"/>
    </source>
</evidence>
<evidence type="ECO:0000256" key="1">
    <source>
        <dbReference type="ARBA" id="ARBA00003582"/>
    </source>
</evidence>
<dbReference type="InterPro" id="IPR011717">
    <property type="entry name" value="TPR-4"/>
</dbReference>
<dbReference type="GO" id="GO:0042802">
    <property type="term" value="F:identical protein binding"/>
    <property type="evidence" value="ECO:0007669"/>
    <property type="project" value="InterPro"/>
</dbReference>
<comment type="function">
    <text evidence="1">Transfers mannosyl residues to the hydroxyl group of serine or threonine residues.</text>
</comment>
<evidence type="ECO:0000256" key="15">
    <source>
        <dbReference type="ARBA" id="ARBA00045102"/>
    </source>
</evidence>
<feature type="repeat" description="TPR" evidence="16">
    <location>
        <begin position="803"/>
        <end position="836"/>
    </location>
</feature>
<evidence type="ECO:0000256" key="2">
    <source>
        <dbReference type="ARBA" id="ARBA00004141"/>
    </source>
</evidence>
<feature type="repeat" description="TPR" evidence="16">
    <location>
        <begin position="566"/>
        <end position="599"/>
    </location>
</feature>
<dbReference type="Pfam" id="PF13432">
    <property type="entry name" value="TPR_16"/>
    <property type="match status" value="1"/>
</dbReference>
<evidence type="ECO:0000256" key="11">
    <source>
        <dbReference type="ARBA" id="ARBA00022824"/>
    </source>
</evidence>
<dbReference type="PANTHER" id="PTHR44216">
    <property type="entry name" value="PROTEIN O-MANNOSYL-TRANSFERASE TMTC2"/>
    <property type="match status" value="1"/>
</dbReference>
<dbReference type="GO" id="GO:0005789">
    <property type="term" value="C:endoplasmic reticulum membrane"/>
    <property type="evidence" value="ECO:0007669"/>
    <property type="project" value="TreeGrafter"/>
</dbReference>
<feature type="domain" description="DUF1736" evidence="19">
    <location>
        <begin position="299"/>
        <end position="370"/>
    </location>
</feature>
<feature type="transmembrane region" description="Helical" evidence="18">
    <location>
        <begin position="437"/>
        <end position="461"/>
    </location>
</feature>
<keyword evidence="8 18" id="KW-0812">Transmembrane</keyword>
<protein>
    <recommendedName>
        <fullName evidence="6">dolichyl-phosphate-mannose--protein mannosyltransferase</fullName>
        <ecNumber evidence="6">2.4.1.109</ecNumber>
    </recommendedName>
</protein>
<feature type="transmembrane region" description="Helical" evidence="18">
    <location>
        <begin position="316"/>
        <end position="335"/>
    </location>
</feature>
<dbReference type="AlphaFoldDB" id="A0A1B6FYK7"/>
<evidence type="ECO:0000256" key="9">
    <source>
        <dbReference type="ARBA" id="ARBA00022737"/>
    </source>
</evidence>
<feature type="repeat" description="TPR" evidence="16">
    <location>
        <begin position="735"/>
        <end position="768"/>
    </location>
</feature>
<dbReference type="Gene3D" id="1.25.40.10">
    <property type="entry name" value="Tetratricopeptide repeat domain"/>
    <property type="match status" value="3"/>
</dbReference>
<proteinExistence type="inferred from homology"/>
<comment type="pathway">
    <text evidence="4">Protein modification; protein glycosylation.</text>
</comment>
<comment type="catalytic activity">
    <reaction evidence="14">
        <text>a di-trans,poly-cis-dolichyl beta-D-mannosyl phosphate + L-threonyl-[protein] = 3-O-(alpha-D-mannosyl)-L-threonyl-[protein] + a di-trans,poly-cis-dolichyl phosphate + H(+)</text>
        <dbReference type="Rhea" id="RHEA:53396"/>
        <dbReference type="Rhea" id="RHEA-COMP:11060"/>
        <dbReference type="Rhea" id="RHEA-COMP:13547"/>
        <dbReference type="Rhea" id="RHEA-COMP:19498"/>
        <dbReference type="Rhea" id="RHEA-COMP:19501"/>
        <dbReference type="ChEBI" id="CHEBI:15378"/>
        <dbReference type="ChEBI" id="CHEBI:30013"/>
        <dbReference type="ChEBI" id="CHEBI:57683"/>
        <dbReference type="ChEBI" id="CHEBI:58211"/>
        <dbReference type="ChEBI" id="CHEBI:137323"/>
        <dbReference type="EC" id="2.4.1.109"/>
    </reaction>
</comment>
<keyword evidence="12 18" id="KW-1133">Transmembrane helix</keyword>
<feature type="region of interest" description="Disordered" evidence="17">
    <location>
        <begin position="676"/>
        <end position="701"/>
    </location>
</feature>
<dbReference type="InterPro" id="IPR052384">
    <property type="entry name" value="TMTC_O-mannosyltransferase"/>
</dbReference>
<dbReference type="UniPathway" id="UPA00378"/>
<evidence type="ECO:0000256" key="17">
    <source>
        <dbReference type="SAM" id="MobiDB-lite"/>
    </source>
</evidence>
<dbReference type="EC" id="2.4.1.109" evidence="6"/>
<evidence type="ECO:0000256" key="7">
    <source>
        <dbReference type="ARBA" id="ARBA00022679"/>
    </source>
</evidence>
<evidence type="ECO:0000259" key="19">
    <source>
        <dbReference type="Pfam" id="PF08409"/>
    </source>
</evidence>
<feature type="transmembrane region" description="Helical" evidence="18">
    <location>
        <begin position="12"/>
        <end position="31"/>
    </location>
</feature>
<evidence type="ECO:0000256" key="10">
    <source>
        <dbReference type="ARBA" id="ARBA00022803"/>
    </source>
</evidence>